<reference evidence="4 5" key="1">
    <citation type="journal article" date="2007" name="Int. J. Syst. Evol. Microbiol.">
        <title>Paenibacillus ginsengarvi sp. nov., isolated from soil from ginseng cultivation.</title>
        <authorList>
            <person name="Yoon M.H."/>
            <person name="Ten L.N."/>
            <person name="Im W.T."/>
        </authorList>
    </citation>
    <scope>NUCLEOTIDE SEQUENCE [LARGE SCALE GENOMIC DNA]</scope>
    <source>
        <strain evidence="4 5">KCTC 13059</strain>
    </source>
</reference>
<dbReference type="PANTHER" id="PTHR43046">
    <property type="entry name" value="GDP-MANNOSE MANNOSYL HYDROLASE"/>
    <property type="match status" value="1"/>
</dbReference>
<comment type="caution">
    <text evidence="4">The sequence shown here is derived from an EMBL/GenBank/DDBJ whole genome shotgun (WGS) entry which is preliminary data.</text>
</comment>
<dbReference type="SUPFAM" id="SSF55811">
    <property type="entry name" value="Nudix"/>
    <property type="match status" value="1"/>
</dbReference>
<keyword evidence="5" id="KW-1185">Reference proteome</keyword>
<organism evidence="4 5">
    <name type="scientific">Paenibacillus ginsengarvi</name>
    <dbReference type="NCBI Taxonomy" id="400777"/>
    <lineage>
        <taxon>Bacteria</taxon>
        <taxon>Bacillati</taxon>
        <taxon>Bacillota</taxon>
        <taxon>Bacilli</taxon>
        <taxon>Bacillales</taxon>
        <taxon>Paenibacillaceae</taxon>
        <taxon>Paenibacillus</taxon>
    </lineage>
</organism>
<dbReference type="GO" id="GO:0016787">
    <property type="term" value="F:hydrolase activity"/>
    <property type="evidence" value="ECO:0007669"/>
    <property type="project" value="UniProtKB-KW"/>
</dbReference>
<dbReference type="RefSeq" id="WP_120749391.1">
    <property type="nucleotide sequence ID" value="NZ_RBAH01000017.1"/>
</dbReference>
<gene>
    <name evidence="4" type="ORF">D7M11_21875</name>
</gene>
<dbReference type="OrthoDB" id="9787476at2"/>
<comment type="cofactor">
    <cofactor evidence="1">
        <name>Mg(2+)</name>
        <dbReference type="ChEBI" id="CHEBI:18420"/>
    </cofactor>
</comment>
<evidence type="ECO:0000313" key="4">
    <source>
        <dbReference type="EMBL" id="RKN79022.1"/>
    </source>
</evidence>
<dbReference type="PROSITE" id="PS00893">
    <property type="entry name" value="NUDIX_BOX"/>
    <property type="match status" value="1"/>
</dbReference>
<dbReference type="AlphaFoldDB" id="A0A3B0C0L0"/>
<dbReference type="InterPro" id="IPR015797">
    <property type="entry name" value="NUDIX_hydrolase-like_dom_sf"/>
</dbReference>
<evidence type="ECO:0000256" key="1">
    <source>
        <dbReference type="ARBA" id="ARBA00001946"/>
    </source>
</evidence>
<dbReference type="InterPro" id="IPR000086">
    <property type="entry name" value="NUDIX_hydrolase_dom"/>
</dbReference>
<keyword evidence="2" id="KW-0378">Hydrolase</keyword>
<feature type="domain" description="Nudix hydrolase" evidence="3">
    <location>
        <begin position="21"/>
        <end position="154"/>
    </location>
</feature>
<dbReference type="Proteomes" id="UP000282311">
    <property type="component" value="Unassembled WGS sequence"/>
</dbReference>
<evidence type="ECO:0000256" key="2">
    <source>
        <dbReference type="ARBA" id="ARBA00022801"/>
    </source>
</evidence>
<proteinExistence type="predicted"/>
<sequence length="162" mass="18653">MGISWEQSYLGQLRKLVGSRMLIAPAARAIIQDRDERILFVKRRDNGAWVMPAGGMELHESIFDCVKREVKEETGLDVIRAKPIALYTGPRFEYTNGYGDENKMFSVVFLVEEWAGELVKQTDETTDARFFATDELPEIPELYRETIEDLRNYRNSGTVILK</sequence>
<evidence type="ECO:0000259" key="3">
    <source>
        <dbReference type="PROSITE" id="PS51462"/>
    </source>
</evidence>
<dbReference type="EMBL" id="RBAH01000017">
    <property type="protein sequence ID" value="RKN79022.1"/>
    <property type="molecule type" value="Genomic_DNA"/>
</dbReference>
<accession>A0A3B0C0L0</accession>
<dbReference type="InterPro" id="IPR020084">
    <property type="entry name" value="NUDIX_hydrolase_CS"/>
</dbReference>
<dbReference type="PANTHER" id="PTHR43046:SF14">
    <property type="entry name" value="MUTT_NUDIX FAMILY PROTEIN"/>
    <property type="match status" value="1"/>
</dbReference>
<dbReference type="Gene3D" id="3.90.79.10">
    <property type="entry name" value="Nucleoside Triphosphate Pyrophosphohydrolase"/>
    <property type="match status" value="1"/>
</dbReference>
<protein>
    <submittedName>
        <fullName evidence="4">NUDIX domain-containing protein</fullName>
    </submittedName>
</protein>
<dbReference type="PROSITE" id="PS51462">
    <property type="entry name" value="NUDIX"/>
    <property type="match status" value="1"/>
</dbReference>
<dbReference type="Pfam" id="PF00293">
    <property type="entry name" value="NUDIX"/>
    <property type="match status" value="1"/>
</dbReference>
<evidence type="ECO:0000313" key="5">
    <source>
        <dbReference type="Proteomes" id="UP000282311"/>
    </source>
</evidence>
<name>A0A3B0C0L0_9BACL</name>